<comment type="similarity">
    <text evidence="1 2">Belongs to the complex I subunit 6 family.</text>
</comment>
<proteinExistence type="inferred from homology"/>
<dbReference type="RefSeq" id="WP_173731275.1">
    <property type="nucleotide sequence ID" value="NZ_JABTTE010000012.1"/>
</dbReference>
<dbReference type="Gene3D" id="1.20.120.1200">
    <property type="entry name" value="NADH-ubiquinone/plastoquinone oxidoreductase chain 6, subunit NuoJ"/>
    <property type="match status" value="1"/>
</dbReference>
<organism evidence="3 4">
    <name type="scientific">Calidifontibacillus erzurumensis</name>
    <dbReference type="NCBI Taxonomy" id="2741433"/>
    <lineage>
        <taxon>Bacteria</taxon>
        <taxon>Bacillati</taxon>
        <taxon>Bacillota</taxon>
        <taxon>Bacilli</taxon>
        <taxon>Bacillales</taxon>
        <taxon>Bacillaceae</taxon>
        <taxon>Calidifontibacillus/Schinkia group</taxon>
        <taxon>Calidifontibacillus</taxon>
    </lineage>
</organism>
<protein>
    <recommendedName>
        <fullName evidence="2">NADH-quinone oxidoreductase subunit J</fullName>
        <ecNumber evidence="2">7.1.1.-</ecNumber>
    </recommendedName>
</protein>
<keyword evidence="4" id="KW-1185">Reference proteome</keyword>
<dbReference type="EMBL" id="JABTTE010000012">
    <property type="protein sequence ID" value="NSL52071.1"/>
    <property type="molecule type" value="Genomic_DNA"/>
</dbReference>
<gene>
    <name evidence="3" type="ORF">HR057_09935</name>
</gene>
<dbReference type="NCBIfam" id="NF005168">
    <property type="entry name" value="PRK06638.2-3"/>
    <property type="match status" value="1"/>
</dbReference>
<dbReference type="EC" id="7.1.1.-" evidence="2"/>
<comment type="subcellular location">
    <subcellularLocation>
        <location evidence="2">Cell membrane</location>
        <topology evidence="2">Multi-pass membrane protein</topology>
    </subcellularLocation>
</comment>
<evidence type="ECO:0000256" key="2">
    <source>
        <dbReference type="RuleBase" id="RU004429"/>
    </source>
</evidence>
<dbReference type="GO" id="GO:0016491">
    <property type="term" value="F:oxidoreductase activity"/>
    <property type="evidence" value="ECO:0007669"/>
    <property type="project" value="UniProtKB-KW"/>
</dbReference>
<feature type="transmembrane region" description="Helical" evidence="2">
    <location>
        <begin position="32"/>
        <end position="49"/>
    </location>
</feature>
<feature type="transmembrane region" description="Helical" evidence="2">
    <location>
        <begin position="55"/>
        <end position="77"/>
    </location>
</feature>
<name>A0A8J8K8M3_9BACI</name>
<keyword evidence="2" id="KW-1003">Cell membrane</keyword>
<dbReference type="PANTHER" id="PTHR33269:SF17">
    <property type="entry name" value="NADH-UBIQUINONE OXIDOREDUCTASE CHAIN 6"/>
    <property type="match status" value="1"/>
</dbReference>
<keyword evidence="2" id="KW-1133">Transmembrane helix</keyword>
<keyword evidence="2" id="KW-0874">Quinone</keyword>
<dbReference type="AlphaFoldDB" id="A0A8J8K8M3"/>
<dbReference type="InterPro" id="IPR001457">
    <property type="entry name" value="NADH_UbQ/plastoQ_OxRdtase_su6"/>
</dbReference>
<comment type="catalytic activity">
    <reaction evidence="2">
        <text>a quinone + NADH + 5 H(+)(in) = a quinol + NAD(+) + 4 H(+)(out)</text>
        <dbReference type="Rhea" id="RHEA:57888"/>
        <dbReference type="ChEBI" id="CHEBI:15378"/>
        <dbReference type="ChEBI" id="CHEBI:24646"/>
        <dbReference type="ChEBI" id="CHEBI:57540"/>
        <dbReference type="ChEBI" id="CHEBI:57945"/>
        <dbReference type="ChEBI" id="CHEBI:132124"/>
    </reaction>
</comment>
<dbReference type="Pfam" id="PF00499">
    <property type="entry name" value="Oxidored_q3"/>
    <property type="match status" value="1"/>
</dbReference>
<feature type="transmembrane region" description="Helical" evidence="2">
    <location>
        <begin position="138"/>
        <end position="159"/>
    </location>
</feature>
<dbReference type="PANTHER" id="PTHR33269">
    <property type="entry name" value="NADH-UBIQUINONE OXIDOREDUCTASE CHAIN 6"/>
    <property type="match status" value="1"/>
</dbReference>
<reference evidence="3" key="1">
    <citation type="submission" date="2020-06" db="EMBL/GenBank/DDBJ databases">
        <title>A novel thermopfilic bacterium from Erzurum, Turkey.</title>
        <authorList>
            <person name="Adiguzel A."/>
            <person name="Ay H."/>
            <person name="Baltaci M.O."/>
        </authorList>
    </citation>
    <scope>NUCLEOTIDE SEQUENCE</scope>
    <source>
        <strain evidence="3">P2</strain>
    </source>
</reference>
<keyword evidence="2" id="KW-0520">NAD</keyword>
<comment type="function">
    <text evidence="2">NDH-1 shuttles electrons from NADH, via FMN and iron-sulfur (Fe-S) centers, to quinones in the respiratory chain. Couples the redox reaction to proton translocation (for every two electrons transferred, four hydrogen ions are translocated across the cytoplasmic membrane), and thus conserves the redox energy in a proton gradient.</text>
</comment>
<accession>A0A8J8K8M3</accession>
<feature type="transmembrane region" description="Helical" evidence="2">
    <location>
        <begin position="89"/>
        <end position="110"/>
    </location>
</feature>
<comment type="caution">
    <text evidence="3">The sequence shown here is derived from an EMBL/GenBank/DDBJ whole genome shotgun (WGS) entry which is preliminary data.</text>
</comment>
<dbReference type="GO" id="GO:0008137">
    <property type="term" value="F:NADH dehydrogenase (ubiquinone) activity"/>
    <property type="evidence" value="ECO:0007669"/>
    <property type="project" value="UniProtKB-UniRule"/>
</dbReference>
<dbReference type="Proteomes" id="UP000625804">
    <property type="component" value="Unassembled WGS sequence"/>
</dbReference>
<evidence type="ECO:0000256" key="1">
    <source>
        <dbReference type="ARBA" id="ARBA00005698"/>
    </source>
</evidence>
<dbReference type="InterPro" id="IPR042106">
    <property type="entry name" value="Nuo/plastoQ_OxRdtase_6_NuoJ"/>
</dbReference>
<sequence>MSGELFAFFVLALIAIAGGVLMLNLTKVVHMVVALVFTFLAFAGLYVTLSAEFVAIVQVLIYSGAITIIILFGIMLTKHNDEEVRKPHFWKRLFVTIGIIAFFLVMYFSINDLSFGSQATTLHEDNAVQIGKEMYSKYIIPFELTSVLLLVALIGAIILSKKDTKEGEANE</sequence>
<dbReference type="GO" id="GO:0048038">
    <property type="term" value="F:quinone binding"/>
    <property type="evidence" value="ECO:0007669"/>
    <property type="project" value="UniProtKB-UniRule"/>
</dbReference>
<feature type="transmembrane region" description="Helical" evidence="2">
    <location>
        <begin position="6"/>
        <end position="25"/>
    </location>
</feature>
<keyword evidence="3" id="KW-0560">Oxidoreductase</keyword>
<evidence type="ECO:0000313" key="3">
    <source>
        <dbReference type="EMBL" id="NSL52071.1"/>
    </source>
</evidence>
<keyword evidence="2" id="KW-0472">Membrane</keyword>
<dbReference type="GO" id="GO:0005886">
    <property type="term" value="C:plasma membrane"/>
    <property type="evidence" value="ECO:0007669"/>
    <property type="project" value="UniProtKB-SubCell"/>
</dbReference>
<evidence type="ECO:0000313" key="4">
    <source>
        <dbReference type="Proteomes" id="UP000625804"/>
    </source>
</evidence>
<keyword evidence="2" id="KW-0812">Transmembrane</keyword>